<feature type="region of interest" description="Disordered" evidence="1">
    <location>
        <begin position="349"/>
        <end position="408"/>
    </location>
</feature>
<dbReference type="Proteomes" id="UP000054270">
    <property type="component" value="Unassembled WGS sequence"/>
</dbReference>
<feature type="compositionally biased region" description="Polar residues" evidence="1">
    <location>
        <begin position="369"/>
        <end position="383"/>
    </location>
</feature>
<feature type="region of interest" description="Disordered" evidence="1">
    <location>
        <begin position="1"/>
        <end position="32"/>
    </location>
</feature>
<proteinExistence type="predicted"/>
<name>A0A0D2P5T9_HYPSF</name>
<feature type="region of interest" description="Disordered" evidence="1">
    <location>
        <begin position="139"/>
        <end position="188"/>
    </location>
</feature>
<accession>A0A0D2P5T9</accession>
<evidence type="ECO:0000256" key="1">
    <source>
        <dbReference type="SAM" id="MobiDB-lite"/>
    </source>
</evidence>
<dbReference type="AlphaFoldDB" id="A0A0D2P5T9"/>
<feature type="compositionally biased region" description="Basic residues" evidence="1">
    <location>
        <begin position="156"/>
        <end position="172"/>
    </location>
</feature>
<feature type="region of interest" description="Disordered" evidence="1">
    <location>
        <begin position="232"/>
        <end position="275"/>
    </location>
</feature>
<dbReference type="EMBL" id="KN817635">
    <property type="protein sequence ID" value="KJA15785.1"/>
    <property type="molecule type" value="Genomic_DNA"/>
</dbReference>
<gene>
    <name evidence="2" type="ORF">HYPSUDRAFT_207574</name>
</gene>
<feature type="compositionally biased region" description="Low complexity" evidence="1">
    <location>
        <begin position="1"/>
        <end position="16"/>
    </location>
</feature>
<feature type="compositionally biased region" description="Basic residues" evidence="1">
    <location>
        <begin position="234"/>
        <end position="243"/>
    </location>
</feature>
<keyword evidence="3" id="KW-1185">Reference proteome</keyword>
<evidence type="ECO:0000313" key="3">
    <source>
        <dbReference type="Proteomes" id="UP000054270"/>
    </source>
</evidence>
<reference evidence="3" key="1">
    <citation type="submission" date="2014-04" db="EMBL/GenBank/DDBJ databases">
        <title>Evolutionary Origins and Diversification of the Mycorrhizal Mutualists.</title>
        <authorList>
            <consortium name="DOE Joint Genome Institute"/>
            <consortium name="Mycorrhizal Genomics Consortium"/>
            <person name="Kohler A."/>
            <person name="Kuo A."/>
            <person name="Nagy L.G."/>
            <person name="Floudas D."/>
            <person name="Copeland A."/>
            <person name="Barry K.W."/>
            <person name="Cichocki N."/>
            <person name="Veneault-Fourrey C."/>
            <person name="LaButti K."/>
            <person name="Lindquist E.A."/>
            <person name="Lipzen A."/>
            <person name="Lundell T."/>
            <person name="Morin E."/>
            <person name="Murat C."/>
            <person name="Riley R."/>
            <person name="Ohm R."/>
            <person name="Sun H."/>
            <person name="Tunlid A."/>
            <person name="Henrissat B."/>
            <person name="Grigoriev I.V."/>
            <person name="Hibbett D.S."/>
            <person name="Martin F."/>
        </authorList>
    </citation>
    <scope>NUCLEOTIDE SEQUENCE [LARGE SCALE GENOMIC DNA]</scope>
    <source>
        <strain evidence="3">FD-334 SS-4</strain>
    </source>
</reference>
<organism evidence="2 3">
    <name type="scientific">Hypholoma sublateritium (strain FD-334 SS-4)</name>
    <dbReference type="NCBI Taxonomy" id="945553"/>
    <lineage>
        <taxon>Eukaryota</taxon>
        <taxon>Fungi</taxon>
        <taxon>Dikarya</taxon>
        <taxon>Basidiomycota</taxon>
        <taxon>Agaricomycotina</taxon>
        <taxon>Agaricomycetes</taxon>
        <taxon>Agaricomycetidae</taxon>
        <taxon>Agaricales</taxon>
        <taxon>Agaricineae</taxon>
        <taxon>Strophariaceae</taxon>
        <taxon>Hypholoma</taxon>
    </lineage>
</organism>
<sequence length="536" mass="58557">MHGTPLARLSPTLPLTRPRHTTPPALLDPPPALPTSLGTFRTAQPHLNNARPPPSTSNNAATALPRALRAPFAAGSVSDHPPPGQCTCASFEGRAGCISRSPTPPAAPTVLIRVAHATPPAARPRFSANAARAHPAAFRTAQPHLNDARPPSSRLHEHRRRCSSTPRRRFRRLVAQQRRDGRLALRAPTNRPRRLCELQCSRRRRSLLPNPADTQERRDGACAASARAVLRFSPLRHPKTPTRRLRELRRSRGHPSLSPPPPQPEPNAMTPALTPTTGAHARAVSPFRELAHSPERTQLVRCHDRELCSSCGAQRGLHVMSPAIRACTSCREPCASRYARAGLFDATTTRGASGTHHEGRTGFSRHNPHPSSASTLPQVQTFTRAPFSTPGPFRMQYRSRGSYSPPPRLSRIRDCRCRVPMSSPSLPNKMLARVPLHVRIPRTQQHRDGTCACFEACAGTVSAIRIAPPLLIPTPPLFHPISAHPGPNEAFTVPAQARVSHCVRSVHRFVRPAPAKHEMGPIKRAFRTVATPAGSR</sequence>
<protein>
    <submittedName>
        <fullName evidence="2">Uncharacterized protein</fullName>
    </submittedName>
</protein>
<evidence type="ECO:0000313" key="2">
    <source>
        <dbReference type="EMBL" id="KJA15785.1"/>
    </source>
</evidence>